<evidence type="ECO:0000256" key="4">
    <source>
        <dbReference type="PIRNR" id="PIRNR028729"/>
    </source>
</evidence>
<dbReference type="InterPro" id="IPR016072">
    <property type="entry name" value="Skp1_comp_dimer"/>
</dbReference>
<dbReference type="InterPro" id="IPR016897">
    <property type="entry name" value="SKP1"/>
</dbReference>
<evidence type="ECO:0000259" key="5">
    <source>
        <dbReference type="Pfam" id="PF01466"/>
    </source>
</evidence>
<dbReference type="SUPFAM" id="SSF81382">
    <property type="entry name" value="Skp1 dimerisation domain-like"/>
    <property type="match status" value="1"/>
</dbReference>
<dbReference type="Proteomes" id="UP001054252">
    <property type="component" value="Unassembled WGS sequence"/>
</dbReference>
<accession>A0AAV5M218</accession>
<evidence type="ECO:0000313" key="8">
    <source>
        <dbReference type="Proteomes" id="UP001054252"/>
    </source>
</evidence>
<proteinExistence type="inferred from homology"/>
<dbReference type="GO" id="GO:0009867">
    <property type="term" value="P:jasmonic acid mediated signaling pathway"/>
    <property type="evidence" value="ECO:0007669"/>
    <property type="project" value="UniProtKB-ARBA"/>
</dbReference>
<reference evidence="7 8" key="1">
    <citation type="journal article" date="2021" name="Commun. Biol.">
        <title>The genome of Shorea leprosula (Dipterocarpaceae) highlights the ecological relevance of drought in aseasonal tropical rainforests.</title>
        <authorList>
            <person name="Ng K.K.S."/>
            <person name="Kobayashi M.J."/>
            <person name="Fawcett J.A."/>
            <person name="Hatakeyama M."/>
            <person name="Paape T."/>
            <person name="Ng C.H."/>
            <person name="Ang C.C."/>
            <person name="Tnah L.H."/>
            <person name="Lee C.T."/>
            <person name="Nishiyama T."/>
            <person name="Sese J."/>
            <person name="O'Brien M.J."/>
            <person name="Copetti D."/>
            <person name="Mohd Noor M.I."/>
            <person name="Ong R.C."/>
            <person name="Putra M."/>
            <person name="Sireger I.Z."/>
            <person name="Indrioko S."/>
            <person name="Kosugi Y."/>
            <person name="Izuno A."/>
            <person name="Isagi Y."/>
            <person name="Lee S.L."/>
            <person name="Shimizu K.K."/>
        </authorList>
    </citation>
    <scope>NUCLEOTIDE SEQUENCE [LARGE SCALE GENOMIC DNA]</scope>
    <source>
        <strain evidence="7">214</strain>
    </source>
</reference>
<evidence type="ECO:0000256" key="3">
    <source>
        <dbReference type="ARBA" id="ARBA00022786"/>
    </source>
</evidence>
<dbReference type="PANTHER" id="PTHR11165">
    <property type="entry name" value="SKP1"/>
    <property type="match status" value="1"/>
</dbReference>
<protein>
    <recommendedName>
        <fullName evidence="4">SKP1-like protein</fullName>
    </recommendedName>
</protein>
<comment type="function">
    <text evidence="4">Involved in ubiquitination and subsequent proteasomal degradation of target proteins. Together with CUL1, RBX1 and a F-box protein, it forms a SCF E3 ubiquitin ligase complex. The functional specificity of this complex depends on the type of F-box protein. In the SCF complex, it serves as an adapter that links the F-box protein to CUL1.</text>
</comment>
<dbReference type="PIRSF" id="PIRSF028729">
    <property type="entry name" value="E3_ubiquit_lig_SCF_Skp"/>
    <property type="match status" value="1"/>
</dbReference>
<evidence type="ECO:0000256" key="2">
    <source>
        <dbReference type="ARBA" id="ARBA00009993"/>
    </source>
</evidence>
<dbReference type="Pfam" id="PF01466">
    <property type="entry name" value="Skp1"/>
    <property type="match status" value="1"/>
</dbReference>
<keyword evidence="3 4" id="KW-0833">Ubl conjugation pathway</keyword>
<organism evidence="7 8">
    <name type="scientific">Rubroshorea leprosula</name>
    <dbReference type="NCBI Taxonomy" id="152421"/>
    <lineage>
        <taxon>Eukaryota</taxon>
        <taxon>Viridiplantae</taxon>
        <taxon>Streptophyta</taxon>
        <taxon>Embryophyta</taxon>
        <taxon>Tracheophyta</taxon>
        <taxon>Spermatophyta</taxon>
        <taxon>Magnoliopsida</taxon>
        <taxon>eudicotyledons</taxon>
        <taxon>Gunneridae</taxon>
        <taxon>Pentapetalae</taxon>
        <taxon>rosids</taxon>
        <taxon>malvids</taxon>
        <taxon>Malvales</taxon>
        <taxon>Dipterocarpaceae</taxon>
        <taxon>Rubroshorea</taxon>
    </lineage>
</organism>
<comment type="caution">
    <text evidence="7">The sequence shown here is derived from an EMBL/GenBank/DDBJ whole genome shotgun (WGS) entry which is preliminary data.</text>
</comment>
<evidence type="ECO:0000256" key="1">
    <source>
        <dbReference type="ARBA" id="ARBA00004906"/>
    </source>
</evidence>
<dbReference type="InterPro" id="IPR001232">
    <property type="entry name" value="SKP1-like"/>
</dbReference>
<dbReference type="Pfam" id="PF03931">
    <property type="entry name" value="Skp1_POZ"/>
    <property type="match status" value="1"/>
</dbReference>
<sequence>MSSTTEIETHTKTITLKTADGKLFTLAESVAMEFKIVKSFFDDNPDALSDAVVPLPNVNLGELAKISFCCEAQLNFRSCGESANDESKAQQRKFLKQQTNEELKSLILAANFLEIEDFLDVVNQEAADRIKNKSVEYVRRFFGIENDYTPDEEAKVRAENAWAFEGVDPDSDVEPDEDVMMN</sequence>
<dbReference type="SUPFAM" id="SSF54695">
    <property type="entry name" value="POZ domain"/>
    <property type="match status" value="1"/>
</dbReference>
<dbReference type="SMART" id="SM00512">
    <property type="entry name" value="Skp1"/>
    <property type="match status" value="1"/>
</dbReference>
<dbReference type="GO" id="GO:0006511">
    <property type="term" value="P:ubiquitin-dependent protein catabolic process"/>
    <property type="evidence" value="ECO:0007669"/>
    <property type="project" value="InterPro"/>
</dbReference>
<comment type="subunit">
    <text evidence="4">Part of a SCF (SKP1-cullin-F-box) protein ligase complex.</text>
</comment>
<dbReference type="InterPro" id="IPR036296">
    <property type="entry name" value="SKP1-like_dim_sf"/>
</dbReference>
<evidence type="ECO:0000313" key="7">
    <source>
        <dbReference type="EMBL" id="GKV43319.1"/>
    </source>
</evidence>
<dbReference type="InterPro" id="IPR011333">
    <property type="entry name" value="SKP1/BTB/POZ_sf"/>
</dbReference>
<feature type="domain" description="SKP1 component dimerisation" evidence="5">
    <location>
        <begin position="119"/>
        <end position="163"/>
    </location>
</feature>
<feature type="domain" description="SKP1 component POZ" evidence="6">
    <location>
        <begin position="12"/>
        <end position="66"/>
    </location>
</feature>
<dbReference type="AlphaFoldDB" id="A0AAV5M218"/>
<keyword evidence="8" id="KW-1185">Reference proteome</keyword>
<dbReference type="Gene3D" id="3.30.710.10">
    <property type="entry name" value="Potassium Channel Kv1.1, Chain A"/>
    <property type="match status" value="1"/>
</dbReference>
<comment type="similarity">
    <text evidence="2 4">Belongs to the SKP1 family.</text>
</comment>
<dbReference type="InterPro" id="IPR016073">
    <property type="entry name" value="Skp1_comp_POZ"/>
</dbReference>
<name>A0AAV5M218_9ROSI</name>
<dbReference type="GO" id="GO:0016567">
    <property type="term" value="P:protein ubiquitination"/>
    <property type="evidence" value="ECO:0007669"/>
    <property type="project" value="UniProtKB-UniRule"/>
</dbReference>
<comment type="pathway">
    <text evidence="1 4">Protein modification; protein ubiquitination.</text>
</comment>
<gene>
    <name evidence="7" type="ORF">SLEP1_g50623</name>
</gene>
<dbReference type="EMBL" id="BPVZ01000167">
    <property type="protein sequence ID" value="GKV43319.1"/>
    <property type="molecule type" value="Genomic_DNA"/>
</dbReference>
<evidence type="ECO:0000259" key="6">
    <source>
        <dbReference type="Pfam" id="PF03931"/>
    </source>
</evidence>